<protein>
    <submittedName>
        <fullName evidence="2">Uncharacterized protein</fullName>
    </submittedName>
</protein>
<proteinExistence type="predicted"/>
<sequence>MEVRVEEVSEAADLSHKSAKGLKEAMRKAGRKHDTYSGKLRPIHSTAQAS</sequence>
<evidence type="ECO:0000256" key="1">
    <source>
        <dbReference type="SAM" id="MobiDB-lite"/>
    </source>
</evidence>
<keyword evidence="3" id="KW-1185">Reference proteome</keyword>
<evidence type="ECO:0000313" key="3">
    <source>
        <dbReference type="Proteomes" id="UP001556367"/>
    </source>
</evidence>
<feature type="compositionally biased region" description="Basic and acidic residues" evidence="1">
    <location>
        <begin position="27"/>
        <end position="36"/>
    </location>
</feature>
<comment type="caution">
    <text evidence="2">The sequence shown here is derived from an EMBL/GenBank/DDBJ whole genome shotgun (WGS) entry which is preliminary data.</text>
</comment>
<dbReference type="EMBL" id="JASNQZ010000001">
    <property type="protein sequence ID" value="KAL0960510.1"/>
    <property type="molecule type" value="Genomic_DNA"/>
</dbReference>
<reference evidence="3" key="1">
    <citation type="submission" date="2024-06" db="EMBL/GenBank/DDBJ databases">
        <title>Multi-omics analyses provide insights into the biosynthesis of the anticancer antibiotic pleurotin in Hohenbuehelia grisea.</title>
        <authorList>
            <person name="Weaver J.A."/>
            <person name="Alberti F."/>
        </authorList>
    </citation>
    <scope>NUCLEOTIDE SEQUENCE [LARGE SCALE GENOMIC DNA]</scope>
    <source>
        <strain evidence="3">T-177</strain>
    </source>
</reference>
<accession>A0ABR3JYM6</accession>
<name>A0ABR3JYM6_9AGAR</name>
<feature type="region of interest" description="Disordered" evidence="1">
    <location>
        <begin position="27"/>
        <end position="50"/>
    </location>
</feature>
<evidence type="ECO:0000313" key="2">
    <source>
        <dbReference type="EMBL" id="KAL0960510.1"/>
    </source>
</evidence>
<dbReference type="Proteomes" id="UP001556367">
    <property type="component" value="Unassembled WGS sequence"/>
</dbReference>
<organism evidence="2 3">
    <name type="scientific">Hohenbuehelia grisea</name>
    <dbReference type="NCBI Taxonomy" id="104357"/>
    <lineage>
        <taxon>Eukaryota</taxon>
        <taxon>Fungi</taxon>
        <taxon>Dikarya</taxon>
        <taxon>Basidiomycota</taxon>
        <taxon>Agaricomycotina</taxon>
        <taxon>Agaricomycetes</taxon>
        <taxon>Agaricomycetidae</taxon>
        <taxon>Agaricales</taxon>
        <taxon>Pleurotineae</taxon>
        <taxon>Pleurotaceae</taxon>
        <taxon>Hohenbuehelia</taxon>
    </lineage>
</organism>
<gene>
    <name evidence="2" type="ORF">HGRIS_005548</name>
</gene>